<feature type="compositionally biased region" description="Polar residues" evidence="6">
    <location>
        <begin position="690"/>
        <end position="707"/>
    </location>
</feature>
<sequence>MTANTISWSDDLRVEKSSRTTQLINACLDKIDLFRISQYTISSSISTVNATFGSQVIIDCNVPANETIDEVIWERSTANGNTTFSPDIIGISGSNPEHPSLTISVASTLDSGLYTCYIKTYNKTIQGNSTILRIEGALPTINVESNSLSGIYGISLTLYVNISATPSVYHIYWTKVNENGEMITINSRSTGYEGGNTSVPSLTISFPVFTDKGLYTCHARNTFGVGHSNTIYIDIKGDVPIVSIDAFEFKVPFGSLVSLICTVTAVPNHTRIYWKKHRNDIITTITHETEGISGSSIDSPTLTIKFVTLTDTGSYMCFAENSVGVGSSRSTLLTVTGGRPLVTIGSTMYSAVYGTPVTLHCGVTGNPPHVYVYWHKKSYGGVWSTITNGSYGIQGVNVTKPSLTILFPVKSDGGEYICIAVNVLGSSSSLPSLLTVTGETPLLSVRSFGNSAEHGASHTFFCTVKATPVHHKVYWEVSKNNVVRKITSETAGIRGVQEDDPSLTINFVTISDEGLYTCLAVNIVGTGKSRSLRLSVDAAAPLVTAMLPSFSVTEDSVVTLLCTVKSKPEHTHVYWQKETVGSVTILKKGTTGIIGASLDNPSITFTNVGRGDSGHYICFATNTIGTGSSRTILLEVEARTESTTTAKTVIVTLQTNWAGTIVGIISAIIMLGGTIIACFQCKKDGNHCKSCQNDTGGQEESTSNVGTEPSIWGEPSENGAFGTNIIDVENITVSERENERSCLNTDLNFFYAEHSVTKAKGSLDTTILYILTLSKSTRDLLQEHKPRQRKIVKIGKIKVSIIQGKIAEETADVIVNSVNSDLDLQTGRGSKALVESGGDTIQKECQENYPSGITENEVAVTNGGNLKCSKVYHLTLPKWEDNNKQAIKTAMTNCLIMAHQYGVTSIAFPPFGSGYLNYPEDVLTDTMLQSVVDFEQLFHSTSIESIVIVCHRTQNSVFRAFKRKTRKLSGAVSQGGSHSCKCGSINVIIQKGTITKQRCDVMVITASKDLKLKYGMLSKSVLDAAGPDIQSDCDNKYPSGVDYKEVAFTRAYKLHCRFVYFGCLPAWKNTSDNPQQVLTDFITKCLELAHSHGTKDIAFPTLGTGALKYPHDVMAKTMESCIRNFDLKHGNTKLQHIYIVVFDKSKDCLIMENALLKEFQVSRSDGDIISNQPLSPLKARQC</sequence>
<dbReference type="PROSITE" id="PS51154">
    <property type="entry name" value="MACRO"/>
    <property type="match status" value="2"/>
</dbReference>
<keyword evidence="5" id="KW-0393">Immunoglobulin domain</keyword>
<dbReference type="Pfam" id="PF07679">
    <property type="entry name" value="I-set"/>
    <property type="match status" value="1"/>
</dbReference>
<keyword evidence="4" id="KW-0325">Glycoprotein</keyword>
<evidence type="ECO:0000256" key="1">
    <source>
        <dbReference type="ARBA" id="ARBA00004479"/>
    </source>
</evidence>
<feature type="domain" description="Ig-like" evidence="7">
    <location>
        <begin position="139"/>
        <end position="234"/>
    </location>
</feature>
<keyword evidence="10" id="KW-1185">Reference proteome</keyword>
<dbReference type="InterPro" id="IPR002589">
    <property type="entry name" value="Macro_dom"/>
</dbReference>
<dbReference type="EC" id="2.4.2.30" evidence="9"/>
<feature type="domain" description="Macro" evidence="8">
    <location>
        <begin position="786"/>
        <end position="946"/>
    </location>
</feature>
<dbReference type="SMART" id="SM00409">
    <property type="entry name" value="IG"/>
    <property type="match status" value="6"/>
</dbReference>
<dbReference type="GO" id="GO:0098609">
    <property type="term" value="P:cell-cell adhesion"/>
    <property type="evidence" value="ECO:0007669"/>
    <property type="project" value="TreeGrafter"/>
</dbReference>
<dbReference type="PANTHER" id="PTHR11640:SF158">
    <property type="entry name" value="V-SET AND IMMUNOGLOBULIN DOMAIN-CONTAINING PROTEIN 10-LIKE 2"/>
    <property type="match status" value="1"/>
</dbReference>
<evidence type="ECO:0000256" key="3">
    <source>
        <dbReference type="ARBA" id="ARBA00023157"/>
    </source>
</evidence>
<reference evidence="9 10" key="1">
    <citation type="submission" date="2020-06" db="EMBL/GenBank/DDBJ databases">
        <authorList>
            <person name="Li R."/>
            <person name="Bekaert M."/>
        </authorList>
    </citation>
    <scope>NUCLEOTIDE SEQUENCE [LARGE SCALE GENOMIC DNA]</scope>
    <source>
        <strain evidence="10">wild</strain>
    </source>
</reference>
<dbReference type="EMBL" id="CACVKT020008625">
    <property type="protein sequence ID" value="CAC5416304.1"/>
    <property type="molecule type" value="Genomic_DNA"/>
</dbReference>
<evidence type="ECO:0000256" key="2">
    <source>
        <dbReference type="ARBA" id="ARBA00023136"/>
    </source>
</evidence>
<dbReference type="InterPro" id="IPR003599">
    <property type="entry name" value="Ig_sub"/>
</dbReference>
<dbReference type="PROSITE" id="PS50835">
    <property type="entry name" value="IG_LIKE"/>
    <property type="match status" value="6"/>
</dbReference>
<comment type="subcellular location">
    <subcellularLocation>
        <location evidence="1">Membrane</location>
        <topology evidence="1">Single-pass type I membrane protein</topology>
    </subcellularLocation>
</comment>
<feature type="domain" description="Ig-like" evidence="7">
    <location>
        <begin position="37"/>
        <end position="126"/>
    </location>
</feature>
<dbReference type="Pfam" id="PF13927">
    <property type="entry name" value="Ig_3"/>
    <property type="match status" value="4"/>
</dbReference>
<keyword evidence="3" id="KW-1015">Disulfide bond</keyword>
<protein>
    <submittedName>
        <fullName evidence="9">PARP10_14_15</fullName>
        <ecNumber evidence="9">2.4.2.30</ecNumber>
    </submittedName>
</protein>
<dbReference type="SMART" id="SM00408">
    <property type="entry name" value="IGc2"/>
    <property type="match status" value="6"/>
</dbReference>
<dbReference type="InterPro" id="IPR051275">
    <property type="entry name" value="Cell_adhesion_signaling"/>
</dbReference>
<dbReference type="InterPro" id="IPR007110">
    <property type="entry name" value="Ig-like_dom"/>
</dbReference>
<feature type="region of interest" description="Disordered" evidence="6">
    <location>
        <begin position="690"/>
        <end position="717"/>
    </location>
</feature>
<dbReference type="Pfam" id="PF01661">
    <property type="entry name" value="Macro"/>
    <property type="match status" value="2"/>
</dbReference>
<feature type="domain" description="Ig-like" evidence="7">
    <location>
        <begin position="441"/>
        <end position="535"/>
    </location>
</feature>
<dbReference type="InterPro" id="IPR013783">
    <property type="entry name" value="Ig-like_fold"/>
</dbReference>
<gene>
    <name evidence="9" type="ORF">MCOR_48940</name>
</gene>
<evidence type="ECO:0000256" key="5">
    <source>
        <dbReference type="ARBA" id="ARBA00023319"/>
    </source>
</evidence>
<dbReference type="InterPro" id="IPR036179">
    <property type="entry name" value="Ig-like_dom_sf"/>
</dbReference>
<keyword evidence="2" id="KW-0472">Membrane</keyword>
<evidence type="ECO:0000256" key="4">
    <source>
        <dbReference type="ARBA" id="ARBA00023180"/>
    </source>
</evidence>
<proteinExistence type="predicted"/>
<dbReference type="GO" id="GO:0003950">
    <property type="term" value="F:NAD+ poly-ADP-ribosyltransferase activity"/>
    <property type="evidence" value="ECO:0007669"/>
    <property type="project" value="UniProtKB-EC"/>
</dbReference>
<dbReference type="InterPro" id="IPR013098">
    <property type="entry name" value="Ig_I-set"/>
</dbReference>
<evidence type="ECO:0000256" key="6">
    <source>
        <dbReference type="SAM" id="MobiDB-lite"/>
    </source>
</evidence>
<dbReference type="SUPFAM" id="SSF52949">
    <property type="entry name" value="Macro domain-like"/>
    <property type="match status" value="2"/>
</dbReference>
<dbReference type="GO" id="GO:0050839">
    <property type="term" value="F:cell adhesion molecule binding"/>
    <property type="evidence" value="ECO:0007669"/>
    <property type="project" value="TreeGrafter"/>
</dbReference>
<dbReference type="Gene3D" id="3.40.220.10">
    <property type="entry name" value="Leucine Aminopeptidase, subunit E, domain 1"/>
    <property type="match status" value="2"/>
</dbReference>
<name>A0A6J8E6C0_MYTCO</name>
<evidence type="ECO:0000313" key="9">
    <source>
        <dbReference type="EMBL" id="CAC5416304.1"/>
    </source>
</evidence>
<evidence type="ECO:0000259" key="7">
    <source>
        <dbReference type="PROSITE" id="PS50835"/>
    </source>
</evidence>
<dbReference type="OrthoDB" id="6135796at2759"/>
<dbReference type="SMART" id="SM00506">
    <property type="entry name" value="A1pp"/>
    <property type="match status" value="2"/>
</dbReference>
<organism evidence="9 10">
    <name type="scientific">Mytilus coruscus</name>
    <name type="common">Sea mussel</name>
    <dbReference type="NCBI Taxonomy" id="42192"/>
    <lineage>
        <taxon>Eukaryota</taxon>
        <taxon>Metazoa</taxon>
        <taxon>Spiralia</taxon>
        <taxon>Lophotrochozoa</taxon>
        <taxon>Mollusca</taxon>
        <taxon>Bivalvia</taxon>
        <taxon>Autobranchia</taxon>
        <taxon>Pteriomorphia</taxon>
        <taxon>Mytilida</taxon>
        <taxon>Mytiloidea</taxon>
        <taxon>Mytilidae</taxon>
        <taxon>Mytilinae</taxon>
        <taxon>Mytilus</taxon>
    </lineage>
</organism>
<feature type="domain" description="Ig-like" evidence="7">
    <location>
        <begin position="541"/>
        <end position="633"/>
    </location>
</feature>
<evidence type="ECO:0000313" key="10">
    <source>
        <dbReference type="Proteomes" id="UP000507470"/>
    </source>
</evidence>
<feature type="domain" description="Ig-like" evidence="7">
    <location>
        <begin position="240"/>
        <end position="334"/>
    </location>
</feature>
<keyword evidence="9" id="KW-0328">Glycosyltransferase</keyword>
<dbReference type="PANTHER" id="PTHR11640">
    <property type="entry name" value="NEPHRIN"/>
    <property type="match status" value="1"/>
</dbReference>
<evidence type="ECO:0000259" key="8">
    <source>
        <dbReference type="PROSITE" id="PS51154"/>
    </source>
</evidence>
<dbReference type="GO" id="GO:0005886">
    <property type="term" value="C:plasma membrane"/>
    <property type="evidence" value="ECO:0007669"/>
    <property type="project" value="TreeGrafter"/>
</dbReference>
<dbReference type="GO" id="GO:0005911">
    <property type="term" value="C:cell-cell junction"/>
    <property type="evidence" value="ECO:0007669"/>
    <property type="project" value="TreeGrafter"/>
</dbReference>
<dbReference type="CDD" id="cd00096">
    <property type="entry name" value="Ig"/>
    <property type="match status" value="3"/>
</dbReference>
<dbReference type="InterPro" id="IPR043472">
    <property type="entry name" value="Macro_dom-like"/>
</dbReference>
<accession>A0A6J8E6C0</accession>
<dbReference type="Gene3D" id="2.60.40.10">
    <property type="entry name" value="Immunoglobulins"/>
    <property type="match status" value="6"/>
</dbReference>
<dbReference type="Proteomes" id="UP000507470">
    <property type="component" value="Unassembled WGS sequence"/>
</dbReference>
<feature type="domain" description="Macro" evidence="8">
    <location>
        <begin position="974"/>
        <end position="1158"/>
    </location>
</feature>
<feature type="domain" description="Ig-like" evidence="7">
    <location>
        <begin position="340"/>
        <end position="437"/>
    </location>
</feature>
<dbReference type="SUPFAM" id="SSF48726">
    <property type="entry name" value="Immunoglobulin"/>
    <property type="match status" value="6"/>
</dbReference>
<keyword evidence="9" id="KW-0808">Transferase</keyword>
<dbReference type="AlphaFoldDB" id="A0A6J8E6C0"/>
<dbReference type="InterPro" id="IPR003598">
    <property type="entry name" value="Ig_sub2"/>
</dbReference>